<dbReference type="InterPro" id="IPR024107">
    <property type="entry name" value="Tyr-tRNA-ligase_bac_1"/>
</dbReference>
<keyword evidence="8" id="KW-0694">RNA-binding</keyword>
<evidence type="ECO:0000256" key="2">
    <source>
        <dbReference type="ARBA" id="ARBA00022741"/>
    </source>
</evidence>
<dbReference type="PANTHER" id="PTHR11766">
    <property type="entry name" value="TYROSYL-TRNA SYNTHETASE"/>
    <property type="match status" value="1"/>
</dbReference>
<keyword evidence="10" id="KW-1185">Reference proteome</keyword>
<comment type="similarity">
    <text evidence="7">Belongs to the class-I aminoacyl-tRNA synthetase family. TyrS type 1 subfamily.</text>
</comment>
<gene>
    <name evidence="7 9" type="primary">tyrS</name>
    <name evidence="9" type="ORF">PZ740_05980</name>
</gene>
<reference evidence="9 10" key="1">
    <citation type="submission" date="2023-03" db="EMBL/GenBank/DDBJ databases">
        <title>YIM 152171 draft genome.</title>
        <authorList>
            <person name="Yang Z."/>
        </authorList>
    </citation>
    <scope>NUCLEOTIDE SEQUENCE [LARGE SCALE GENOMIC DNA]</scope>
    <source>
        <strain evidence="9 10">YIM 152171</strain>
    </source>
</reference>
<dbReference type="GO" id="GO:0005524">
    <property type="term" value="F:ATP binding"/>
    <property type="evidence" value="ECO:0007669"/>
    <property type="project" value="UniProtKB-UniRule"/>
</dbReference>
<dbReference type="InterPro" id="IPR002307">
    <property type="entry name" value="Tyr-tRNA-ligase"/>
</dbReference>
<keyword evidence="4 7" id="KW-0648">Protein biosynthesis</keyword>
<dbReference type="AlphaFoldDB" id="A0AAP3XQE5"/>
<sequence length="421" mass="46636">MSRFRSDLLRELSARGFIHQCTDLEALDELAAREPVTAYVGFDLTADSLHVGHLVSIMLLRLLQRTGHRPIALVGGGTTKVGDPSFRDESRPLLTDEKIEENKAGIRRSLGRFLSFGGESGGSEGAARLVDNAEWLDQLGYIAFLRDFGTHFTVNRMLSFDSVRLRLEREQPLTLLEFNYMVMQAYDFLELSRRHGCRLQMGGSDQWGNIVNGVELGRRIDGIQLYGLTTPLLTTASGQKMGKTAAGAVWINEDRLPAFDYWQFWRNTEDGDVGRFLRLFTELPLDEIERLEKLQGNEINEAKKLLATETTRLCHGAEAAESAAATARRLFEEGSGAAEGLPVIEIEEARLRAGISVVELFHLAGLAASNGEARRLMRGGGARVNDEPVQEETMTVDLAALVEGSIKLSAGRKRHILIRPA</sequence>
<dbReference type="CDD" id="cd00165">
    <property type="entry name" value="S4"/>
    <property type="match status" value="1"/>
</dbReference>
<comment type="function">
    <text evidence="7">Catalyzes the attachment of tyrosine to tRNA(Tyr) in a two-step reaction: tyrosine is first activated by ATP to form Tyr-AMP and then transferred to the acceptor end of tRNA(Tyr).</text>
</comment>
<evidence type="ECO:0000256" key="5">
    <source>
        <dbReference type="ARBA" id="ARBA00023146"/>
    </source>
</evidence>
<proteinExistence type="inferred from homology"/>
<comment type="caution">
    <text evidence="7">Lacks conserved residue(s) required for the propagation of feature annotation.</text>
</comment>
<dbReference type="NCBIfam" id="TIGR00234">
    <property type="entry name" value="tyrS"/>
    <property type="match status" value="1"/>
</dbReference>
<dbReference type="GO" id="GO:0004831">
    <property type="term" value="F:tyrosine-tRNA ligase activity"/>
    <property type="evidence" value="ECO:0007669"/>
    <property type="project" value="UniProtKB-UniRule"/>
</dbReference>
<evidence type="ECO:0000256" key="4">
    <source>
        <dbReference type="ARBA" id="ARBA00022917"/>
    </source>
</evidence>
<name>A0AAP3XQE5_9PROT</name>
<dbReference type="PROSITE" id="PS50889">
    <property type="entry name" value="S4"/>
    <property type="match status" value="1"/>
</dbReference>
<dbReference type="Gene3D" id="1.10.240.10">
    <property type="entry name" value="Tyrosyl-Transfer RNA Synthetase"/>
    <property type="match status" value="1"/>
</dbReference>
<evidence type="ECO:0000313" key="9">
    <source>
        <dbReference type="EMBL" id="MDF1585931.1"/>
    </source>
</evidence>
<feature type="binding site" evidence="7">
    <location>
        <position position="184"/>
    </location>
    <ligand>
        <name>L-tyrosine</name>
        <dbReference type="ChEBI" id="CHEBI:58315"/>
    </ligand>
</feature>
<dbReference type="GO" id="GO:0003723">
    <property type="term" value="F:RNA binding"/>
    <property type="evidence" value="ECO:0007669"/>
    <property type="project" value="UniProtKB-KW"/>
</dbReference>
<feature type="binding site" evidence="7">
    <location>
        <position position="180"/>
    </location>
    <ligand>
        <name>L-tyrosine</name>
        <dbReference type="ChEBI" id="CHEBI:58315"/>
    </ligand>
</feature>
<comment type="subcellular location">
    <subcellularLocation>
        <location evidence="7">Cytoplasm</location>
    </subcellularLocation>
</comment>
<evidence type="ECO:0000256" key="3">
    <source>
        <dbReference type="ARBA" id="ARBA00022840"/>
    </source>
</evidence>
<dbReference type="InterPro" id="IPR036986">
    <property type="entry name" value="S4_RNA-bd_sf"/>
</dbReference>
<evidence type="ECO:0000313" key="10">
    <source>
        <dbReference type="Proteomes" id="UP001301140"/>
    </source>
</evidence>
<keyword evidence="7" id="KW-0963">Cytoplasm</keyword>
<comment type="caution">
    <text evidence="9">The sequence shown here is derived from an EMBL/GenBank/DDBJ whole genome shotgun (WGS) entry which is preliminary data.</text>
</comment>
<dbReference type="SUPFAM" id="SSF52374">
    <property type="entry name" value="Nucleotidylyl transferase"/>
    <property type="match status" value="1"/>
</dbReference>
<dbReference type="InterPro" id="IPR002305">
    <property type="entry name" value="aa-tRNA-synth_Ic"/>
</dbReference>
<dbReference type="Proteomes" id="UP001301140">
    <property type="component" value="Unassembled WGS sequence"/>
</dbReference>
<dbReference type="InterPro" id="IPR024088">
    <property type="entry name" value="Tyr-tRNA-ligase_bac-type"/>
</dbReference>
<dbReference type="RefSeq" id="WP_327788349.1">
    <property type="nucleotide sequence ID" value="NZ_JARGEQ010000051.1"/>
</dbReference>
<feature type="short sequence motif" description="'KMSKS' region" evidence="7">
    <location>
        <begin position="240"/>
        <end position="244"/>
    </location>
</feature>
<feature type="binding site" evidence="7">
    <location>
        <position position="243"/>
    </location>
    <ligand>
        <name>ATP</name>
        <dbReference type="ChEBI" id="CHEBI:30616"/>
    </ligand>
</feature>
<keyword evidence="1 7" id="KW-0436">Ligase</keyword>
<dbReference type="FunFam" id="1.10.240.10:FF:000001">
    <property type="entry name" value="Tyrosine--tRNA ligase"/>
    <property type="match status" value="1"/>
</dbReference>
<dbReference type="InterPro" id="IPR014729">
    <property type="entry name" value="Rossmann-like_a/b/a_fold"/>
</dbReference>
<dbReference type="PRINTS" id="PR01040">
    <property type="entry name" value="TRNASYNTHTYR"/>
</dbReference>
<evidence type="ECO:0000256" key="1">
    <source>
        <dbReference type="ARBA" id="ARBA00022598"/>
    </source>
</evidence>
<keyword evidence="2 7" id="KW-0547">Nucleotide-binding</keyword>
<dbReference type="CDD" id="cd00805">
    <property type="entry name" value="TyrRS_core"/>
    <property type="match status" value="1"/>
</dbReference>
<dbReference type="EMBL" id="JARGEQ010000051">
    <property type="protein sequence ID" value="MDF1585931.1"/>
    <property type="molecule type" value="Genomic_DNA"/>
</dbReference>
<evidence type="ECO:0000256" key="6">
    <source>
        <dbReference type="ARBA" id="ARBA00048248"/>
    </source>
</evidence>
<keyword evidence="3 7" id="KW-0067">ATP-binding</keyword>
<evidence type="ECO:0000256" key="7">
    <source>
        <dbReference type="HAMAP-Rule" id="MF_02006"/>
    </source>
</evidence>
<evidence type="ECO:0000256" key="8">
    <source>
        <dbReference type="PROSITE-ProRule" id="PRU00182"/>
    </source>
</evidence>
<dbReference type="GO" id="GO:0006437">
    <property type="term" value="P:tyrosyl-tRNA aminoacylation"/>
    <property type="evidence" value="ECO:0007669"/>
    <property type="project" value="UniProtKB-UniRule"/>
</dbReference>
<dbReference type="Gene3D" id="3.10.290.10">
    <property type="entry name" value="RNA-binding S4 domain"/>
    <property type="match status" value="1"/>
</dbReference>
<dbReference type="Pfam" id="PF00579">
    <property type="entry name" value="tRNA-synt_1b"/>
    <property type="match status" value="1"/>
</dbReference>
<protein>
    <recommendedName>
        <fullName evidence="7">Tyrosine--tRNA ligase</fullName>
        <ecNumber evidence="7">6.1.1.1</ecNumber>
    </recommendedName>
    <alternativeName>
        <fullName evidence="7">Tyrosyl-tRNA synthetase</fullName>
        <shortName evidence="7">TyrRS</shortName>
    </alternativeName>
</protein>
<keyword evidence="5 7" id="KW-0030">Aminoacyl-tRNA synthetase</keyword>
<dbReference type="SUPFAM" id="SSF55174">
    <property type="entry name" value="Alpha-L RNA-binding motif"/>
    <property type="match status" value="1"/>
</dbReference>
<dbReference type="HAMAP" id="MF_02006">
    <property type="entry name" value="Tyr_tRNA_synth_type1"/>
    <property type="match status" value="1"/>
</dbReference>
<comment type="catalytic activity">
    <reaction evidence="6 7">
        <text>tRNA(Tyr) + L-tyrosine + ATP = L-tyrosyl-tRNA(Tyr) + AMP + diphosphate + H(+)</text>
        <dbReference type="Rhea" id="RHEA:10220"/>
        <dbReference type="Rhea" id="RHEA-COMP:9706"/>
        <dbReference type="Rhea" id="RHEA-COMP:9707"/>
        <dbReference type="ChEBI" id="CHEBI:15378"/>
        <dbReference type="ChEBI" id="CHEBI:30616"/>
        <dbReference type="ChEBI" id="CHEBI:33019"/>
        <dbReference type="ChEBI" id="CHEBI:58315"/>
        <dbReference type="ChEBI" id="CHEBI:78442"/>
        <dbReference type="ChEBI" id="CHEBI:78536"/>
        <dbReference type="ChEBI" id="CHEBI:456215"/>
        <dbReference type="EC" id="6.1.1.1"/>
    </reaction>
</comment>
<feature type="binding site" evidence="7">
    <location>
        <position position="39"/>
    </location>
    <ligand>
        <name>L-tyrosine</name>
        <dbReference type="ChEBI" id="CHEBI:58315"/>
    </ligand>
</feature>
<dbReference type="GO" id="GO:0005829">
    <property type="term" value="C:cytosol"/>
    <property type="evidence" value="ECO:0007669"/>
    <property type="project" value="TreeGrafter"/>
</dbReference>
<comment type="subunit">
    <text evidence="7">Homodimer.</text>
</comment>
<organism evidence="9 10">
    <name type="scientific">Marinimicrococcus flavescens</name>
    <dbReference type="NCBI Taxonomy" id="3031815"/>
    <lineage>
        <taxon>Bacteria</taxon>
        <taxon>Pseudomonadati</taxon>
        <taxon>Pseudomonadota</taxon>
        <taxon>Alphaproteobacteria</taxon>
        <taxon>Geminicoccales</taxon>
        <taxon>Geminicoccaceae</taxon>
        <taxon>Marinimicrococcus</taxon>
    </lineage>
</organism>
<dbReference type="PANTHER" id="PTHR11766:SF0">
    <property type="entry name" value="TYROSINE--TRNA LIGASE, MITOCHONDRIAL"/>
    <property type="match status" value="1"/>
</dbReference>
<accession>A0AAP3XQE5</accession>
<dbReference type="EC" id="6.1.1.1" evidence="7"/>
<dbReference type="Gene3D" id="3.40.50.620">
    <property type="entry name" value="HUPs"/>
    <property type="match status" value="1"/>
</dbReference>